<dbReference type="OrthoDB" id="2213137at2759"/>
<evidence type="ECO:0000256" key="4">
    <source>
        <dbReference type="SAM" id="Phobius"/>
    </source>
</evidence>
<protein>
    <recommendedName>
        <fullName evidence="7">Transporter</fullName>
    </recommendedName>
</protein>
<dbReference type="PANTHER" id="PTHR11360">
    <property type="entry name" value="MONOCARBOXYLATE TRANSPORTER"/>
    <property type="match status" value="1"/>
</dbReference>
<evidence type="ECO:0000256" key="3">
    <source>
        <dbReference type="SAM" id="MobiDB-lite"/>
    </source>
</evidence>
<feature type="transmembrane region" description="Helical" evidence="4">
    <location>
        <begin position="183"/>
        <end position="206"/>
    </location>
</feature>
<organism evidence="5 6">
    <name type="scientific">Trichosporon asahii var. asahii (strain ATCC 90039 / CBS 2479 / JCM 2466 / KCTC 7840 / NBRC 103889/ NCYC 2677 / UAMH 7654)</name>
    <name type="common">Yeast</name>
    <dbReference type="NCBI Taxonomy" id="1186058"/>
    <lineage>
        <taxon>Eukaryota</taxon>
        <taxon>Fungi</taxon>
        <taxon>Dikarya</taxon>
        <taxon>Basidiomycota</taxon>
        <taxon>Agaricomycotina</taxon>
        <taxon>Tremellomycetes</taxon>
        <taxon>Trichosporonales</taxon>
        <taxon>Trichosporonaceae</taxon>
        <taxon>Trichosporon</taxon>
    </lineage>
</organism>
<dbReference type="Proteomes" id="UP000002748">
    <property type="component" value="Unassembled WGS sequence"/>
</dbReference>
<comment type="caution">
    <text evidence="5">The sequence shown here is derived from an EMBL/GenBank/DDBJ whole genome shotgun (WGS) entry which is preliminary data.</text>
</comment>
<feature type="transmembrane region" description="Helical" evidence="4">
    <location>
        <begin position="212"/>
        <end position="230"/>
    </location>
</feature>
<feature type="transmembrane region" description="Helical" evidence="4">
    <location>
        <begin position="124"/>
        <end position="145"/>
    </location>
</feature>
<feature type="transmembrane region" description="Helical" evidence="4">
    <location>
        <begin position="242"/>
        <end position="262"/>
    </location>
</feature>
<dbReference type="InterPro" id="IPR036259">
    <property type="entry name" value="MFS_trans_sf"/>
</dbReference>
<dbReference type="Gene3D" id="1.20.1250.20">
    <property type="entry name" value="MFS general substrate transporter like domains"/>
    <property type="match status" value="2"/>
</dbReference>
<dbReference type="KEGG" id="tasa:A1Q1_03674"/>
<keyword evidence="4" id="KW-1133">Transmembrane helix</keyword>
<feature type="transmembrane region" description="Helical" evidence="4">
    <location>
        <begin position="446"/>
        <end position="468"/>
    </location>
</feature>
<evidence type="ECO:0008006" key="7">
    <source>
        <dbReference type="Google" id="ProtNLM"/>
    </source>
</evidence>
<gene>
    <name evidence="5" type="ORF">A1Q1_03674</name>
</gene>
<dbReference type="HOGENOM" id="CLU_001265_1_2_1"/>
<dbReference type="AlphaFoldDB" id="J6FBP9"/>
<dbReference type="GeneID" id="25987187"/>
<comment type="similarity">
    <text evidence="2">Belongs to the major facilitator superfamily. Monocarboxylate porter (TC 2.A.1.13) family.</text>
</comment>
<sequence length="483" mass="51859">MTKMTEKFASPSAGGADPPHTGTIEAVVLERNGPESPGDHIIETKFGIEEENVDGATVHSLHSVPIDKEPEDATDYPDGGYGWVCVICAFMVNFATWGINTSFGIYLSFDLESNRFPGAKDIDFAFIGSLSLSLALAIAPFSNYLSKTFHWRYSLILGTICVVAGQILAGFSKEIWQLYLTQGMLFAIGLGLTMVVSSPIVCQWFGTKRAFAIGIVSAGSGGGALFFANITRITLERLGRQWACVVNGCISGACLIPGLLFYRTRATQLKVRFEPFQPSFYKNPGFIGMCLWGGFISFAYAIGIYTVPTFATQGLGLSQKDGSTLQSLLAVGQIVGRPLTGYVLDKVGRFNGAIVTTLVACISCLAIWLPAQNFATLAVAAIVQGASSGIFWSSSQALLTDLVGIRDMASALSMLWLSNVAPATVSAPIAIWLADYSRKRGKTGASVFHDGIIFAGVCYFASAVSLYGTKRYLQGNWKPFVKK</sequence>
<keyword evidence="4" id="KW-0472">Membrane</keyword>
<feature type="transmembrane region" description="Helical" evidence="4">
    <location>
        <begin position="286"/>
        <end position="307"/>
    </location>
</feature>
<dbReference type="GO" id="GO:0016020">
    <property type="term" value="C:membrane"/>
    <property type="evidence" value="ECO:0007669"/>
    <property type="project" value="UniProtKB-SubCell"/>
</dbReference>
<dbReference type="EMBL" id="ALBS01000023">
    <property type="protein sequence ID" value="EJT52542.1"/>
    <property type="molecule type" value="Genomic_DNA"/>
</dbReference>
<dbReference type="InterPro" id="IPR050327">
    <property type="entry name" value="Proton-linked_MCT"/>
</dbReference>
<evidence type="ECO:0000256" key="1">
    <source>
        <dbReference type="ARBA" id="ARBA00004141"/>
    </source>
</evidence>
<dbReference type="PANTHER" id="PTHR11360:SF315">
    <property type="entry name" value="TRANSPORTER MCH2-RELATED"/>
    <property type="match status" value="1"/>
</dbReference>
<feature type="transmembrane region" description="Helical" evidence="4">
    <location>
        <begin position="374"/>
        <end position="394"/>
    </location>
</feature>
<dbReference type="Pfam" id="PF07690">
    <property type="entry name" value="MFS_1"/>
    <property type="match status" value="1"/>
</dbReference>
<proteinExistence type="inferred from homology"/>
<feature type="transmembrane region" description="Helical" evidence="4">
    <location>
        <begin position="80"/>
        <end position="103"/>
    </location>
</feature>
<keyword evidence="4" id="KW-0812">Transmembrane</keyword>
<dbReference type="SUPFAM" id="SSF103473">
    <property type="entry name" value="MFS general substrate transporter"/>
    <property type="match status" value="1"/>
</dbReference>
<comment type="subcellular location">
    <subcellularLocation>
        <location evidence="1">Membrane</location>
        <topology evidence="1">Multi-pass membrane protein</topology>
    </subcellularLocation>
</comment>
<accession>J6FBP9</accession>
<dbReference type="RefSeq" id="XP_014183763.1">
    <property type="nucleotide sequence ID" value="XM_014328288.1"/>
</dbReference>
<evidence type="ECO:0000313" key="6">
    <source>
        <dbReference type="Proteomes" id="UP000002748"/>
    </source>
</evidence>
<dbReference type="GO" id="GO:0022857">
    <property type="term" value="F:transmembrane transporter activity"/>
    <property type="evidence" value="ECO:0007669"/>
    <property type="project" value="InterPro"/>
</dbReference>
<evidence type="ECO:0000256" key="2">
    <source>
        <dbReference type="ARBA" id="ARBA00006727"/>
    </source>
</evidence>
<reference evidence="5 6" key="1">
    <citation type="journal article" date="2012" name="Eukaryot. Cell">
        <title>Draft genome sequence of CBS 2479, the standard type strain of Trichosporon asahii.</title>
        <authorList>
            <person name="Yang R.Y."/>
            <person name="Li H.T."/>
            <person name="Zhu H."/>
            <person name="Zhou G.P."/>
            <person name="Wang M."/>
            <person name="Wang L."/>
        </authorList>
    </citation>
    <scope>NUCLEOTIDE SEQUENCE [LARGE SCALE GENOMIC DNA]</scope>
    <source>
        <strain evidence="6">ATCC 90039 / CBS 2479 / JCM 2466 / KCTC 7840 / NCYC 2677 / UAMH 7654</strain>
    </source>
</reference>
<dbReference type="InterPro" id="IPR011701">
    <property type="entry name" value="MFS"/>
</dbReference>
<feature type="transmembrane region" description="Helical" evidence="4">
    <location>
        <begin position="151"/>
        <end position="171"/>
    </location>
</feature>
<evidence type="ECO:0000313" key="5">
    <source>
        <dbReference type="EMBL" id="EJT52542.1"/>
    </source>
</evidence>
<name>J6FBP9_TRIAS</name>
<feature type="transmembrane region" description="Helical" evidence="4">
    <location>
        <begin position="350"/>
        <end position="369"/>
    </location>
</feature>
<dbReference type="CDD" id="cd17352">
    <property type="entry name" value="MFS_MCT_SLC16"/>
    <property type="match status" value="1"/>
</dbReference>
<feature type="region of interest" description="Disordered" evidence="3">
    <location>
        <begin position="1"/>
        <end position="21"/>
    </location>
</feature>
<feature type="transmembrane region" description="Helical" evidence="4">
    <location>
        <begin position="414"/>
        <end position="434"/>
    </location>
</feature>
<dbReference type="VEuPathDB" id="FungiDB:A1Q1_03674"/>